<dbReference type="EC" id="1.2.1.-" evidence="8"/>
<dbReference type="GO" id="GO:0006006">
    <property type="term" value="P:glucose metabolic process"/>
    <property type="evidence" value="ECO:0007669"/>
    <property type="project" value="InterPro"/>
</dbReference>
<feature type="binding site" evidence="4">
    <location>
        <position position="183"/>
    </location>
    <ligand>
        <name>D-glyceraldehyde 3-phosphate</name>
        <dbReference type="ChEBI" id="CHEBI:59776"/>
    </ligand>
</feature>
<feature type="binding site" evidence="4">
    <location>
        <begin position="152"/>
        <end position="154"/>
    </location>
    <ligand>
        <name>D-glyceraldehyde 3-phosphate</name>
        <dbReference type="ChEBI" id="CHEBI:59776"/>
    </ligand>
</feature>
<keyword evidence="5" id="KW-0547">Nucleotide-binding</keyword>
<dbReference type="Proteomes" id="UP000176608">
    <property type="component" value="Unassembled WGS sequence"/>
</dbReference>
<evidence type="ECO:0000313" key="11">
    <source>
        <dbReference type="Proteomes" id="UP000176608"/>
    </source>
</evidence>
<dbReference type="AlphaFoldDB" id="A0A1F4USD6"/>
<evidence type="ECO:0000256" key="2">
    <source>
        <dbReference type="ARBA" id="ARBA00023002"/>
    </source>
</evidence>
<evidence type="ECO:0000256" key="7">
    <source>
        <dbReference type="RuleBase" id="RU000397"/>
    </source>
</evidence>
<dbReference type="Gene3D" id="3.40.50.720">
    <property type="entry name" value="NAD(P)-binding Rossmann-like Domain"/>
    <property type="match status" value="1"/>
</dbReference>
<dbReference type="GO" id="GO:0051287">
    <property type="term" value="F:NAD binding"/>
    <property type="evidence" value="ECO:0007669"/>
    <property type="project" value="InterPro"/>
</dbReference>
<comment type="similarity">
    <text evidence="1 7">Belongs to the glyceraldehyde-3-phosphate dehydrogenase family.</text>
</comment>
<dbReference type="SMART" id="SM00846">
    <property type="entry name" value="Gp_dh_N"/>
    <property type="match status" value="1"/>
</dbReference>
<dbReference type="InterPro" id="IPR020829">
    <property type="entry name" value="GlycerAld_3-P_DH_cat"/>
</dbReference>
<dbReference type="InterPro" id="IPR020828">
    <property type="entry name" value="GlycerAld_3-P_DH_NAD(P)-bd"/>
</dbReference>
<dbReference type="NCBIfam" id="TIGR01534">
    <property type="entry name" value="GAPDH-I"/>
    <property type="match status" value="1"/>
</dbReference>
<dbReference type="InterPro" id="IPR020830">
    <property type="entry name" value="GlycerAld_3-P_DH_AS"/>
</dbReference>
<evidence type="ECO:0000256" key="1">
    <source>
        <dbReference type="ARBA" id="ARBA00007406"/>
    </source>
</evidence>
<evidence type="ECO:0000313" key="10">
    <source>
        <dbReference type="EMBL" id="OGC47891.1"/>
    </source>
</evidence>
<dbReference type="InterPro" id="IPR036291">
    <property type="entry name" value="NAD(P)-bd_dom_sf"/>
</dbReference>
<dbReference type="PIRSF" id="PIRSF000149">
    <property type="entry name" value="GAP_DH"/>
    <property type="match status" value="1"/>
</dbReference>
<dbReference type="PRINTS" id="PR00078">
    <property type="entry name" value="G3PDHDRGNASE"/>
</dbReference>
<comment type="caution">
    <text evidence="10">The sequence shown here is derived from an EMBL/GenBank/DDBJ whole genome shotgun (WGS) entry which is preliminary data.</text>
</comment>
<dbReference type="CDD" id="cd18126">
    <property type="entry name" value="GAPDH_I_C"/>
    <property type="match status" value="1"/>
</dbReference>
<organism evidence="10 11">
    <name type="scientific">candidate division WWE3 bacterium RIFCSPHIGHO2_01_FULL_42_13</name>
    <dbReference type="NCBI Taxonomy" id="1802617"/>
    <lineage>
        <taxon>Bacteria</taxon>
        <taxon>Katanobacteria</taxon>
    </lineage>
</organism>
<feature type="active site" description="Nucleophile" evidence="3">
    <location>
        <position position="153"/>
    </location>
</feature>
<evidence type="ECO:0000259" key="9">
    <source>
        <dbReference type="SMART" id="SM00846"/>
    </source>
</evidence>
<feature type="binding site" evidence="5">
    <location>
        <position position="317"/>
    </location>
    <ligand>
        <name>NAD(+)</name>
        <dbReference type="ChEBI" id="CHEBI:57540"/>
    </ligand>
</feature>
<dbReference type="PROSITE" id="PS00071">
    <property type="entry name" value="GAPDH"/>
    <property type="match status" value="1"/>
</dbReference>
<evidence type="ECO:0000256" key="4">
    <source>
        <dbReference type="PIRSR" id="PIRSR000149-2"/>
    </source>
</evidence>
<dbReference type="SUPFAM" id="SSF51735">
    <property type="entry name" value="NAD(P)-binding Rossmann-fold domains"/>
    <property type="match status" value="1"/>
</dbReference>
<dbReference type="InterPro" id="IPR020831">
    <property type="entry name" value="GlycerAld/Erythrose_P_DH"/>
</dbReference>
<feature type="binding site" evidence="4">
    <location>
        <begin position="211"/>
        <end position="212"/>
    </location>
    <ligand>
        <name>D-glyceraldehyde 3-phosphate</name>
        <dbReference type="ChEBI" id="CHEBI:59776"/>
    </ligand>
</feature>
<evidence type="ECO:0000256" key="8">
    <source>
        <dbReference type="RuleBase" id="RU361160"/>
    </source>
</evidence>
<proteinExistence type="inferred from homology"/>
<evidence type="ECO:0000256" key="5">
    <source>
        <dbReference type="PIRSR" id="PIRSR000149-3"/>
    </source>
</evidence>
<protein>
    <recommendedName>
        <fullName evidence="8">Glyceraldehyde-3-phosphate dehydrogenase</fullName>
        <ecNumber evidence="8">1.2.1.-</ecNumber>
    </recommendedName>
</protein>
<keyword evidence="5" id="KW-0520">NAD</keyword>
<dbReference type="FunFam" id="3.40.50.720:FF:000001">
    <property type="entry name" value="Glyceraldehyde-3-phosphate dehydrogenase"/>
    <property type="match status" value="1"/>
</dbReference>
<feature type="domain" description="Glyceraldehyde 3-phosphate dehydrogenase NAD(P) binding" evidence="9">
    <location>
        <begin position="3"/>
        <end position="153"/>
    </location>
</feature>
<dbReference type="Pfam" id="PF00044">
    <property type="entry name" value="Gp_dh_N"/>
    <property type="match status" value="1"/>
</dbReference>
<keyword evidence="2 8" id="KW-0560">Oxidoreductase</keyword>
<name>A0A1F4USD6_UNCKA</name>
<dbReference type="PANTHER" id="PTHR43148">
    <property type="entry name" value="GLYCERALDEHYDE-3-PHOSPHATE DEHYDROGENASE 2"/>
    <property type="match status" value="1"/>
</dbReference>
<feature type="binding site" evidence="5">
    <location>
        <position position="34"/>
    </location>
    <ligand>
        <name>NAD(+)</name>
        <dbReference type="ChEBI" id="CHEBI:57540"/>
    </ligand>
</feature>
<feature type="site" description="Activates thiol group during catalysis" evidence="6">
    <location>
        <position position="180"/>
    </location>
</feature>
<dbReference type="InterPro" id="IPR006424">
    <property type="entry name" value="Glyceraldehyde-3-P_DH_1"/>
</dbReference>
<dbReference type="Pfam" id="PF02800">
    <property type="entry name" value="Gp_dh_C"/>
    <property type="match status" value="1"/>
</dbReference>
<dbReference type="Gene3D" id="3.30.360.10">
    <property type="entry name" value="Dihydrodipicolinate Reductase, domain 2"/>
    <property type="match status" value="1"/>
</dbReference>
<reference evidence="10 11" key="1">
    <citation type="journal article" date="2016" name="Nat. Commun.">
        <title>Thousands of microbial genomes shed light on interconnected biogeochemical processes in an aquifer system.</title>
        <authorList>
            <person name="Anantharaman K."/>
            <person name="Brown C.T."/>
            <person name="Hug L.A."/>
            <person name="Sharon I."/>
            <person name="Castelle C.J."/>
            <person name="Probst A.J."/>
            <person name="Thomas B.C."/>
            <person name="Singh A."/>
            <person name="Wilkins M.J."/>
            <person name="Karaoz U."/>
            <person name="Brodie E.L."/>
            <person name="Williams K.H."/>
            <person name="Hubbard S.S."/>
            <person name="Banfield J.F."/>
        </authorList>
    </citation>
    <scope>NUCLEOTIDE SEQUENCE [LARGE SCALE GENOMIC DNA]</scope>
</reference>
<dbReference type="STRING" id="1802617.A2886_01375"/>
<dbReference type="GO" id="GO:0050661">
    <property type="term" value="F:NADP binding"/>
    <property type="evidence" value="ECO:0007669"/>
    <property type="project" value="InterPro"/>
</dbReference>
<accession>A0A1F4USD6</accession>
<dbReference type="GO" id="GO:0016620">
    <property type="term" value="F:oxidoreductase activity, acting on the aldehyde or oxo group of donors, NAD or NADP as acceptor"/>
    <property type="evidence" value="ECO:0007669"/>
    <property type="project" value="InterPro"/>
</dbReference>
<dbReference type="CDD" id="cd05214">
    <property type="entry name" value="GAPDH_I_N"/>
    <property type="match status" value="1"/>
</dbReference>
<gene>
    <name evidence="10" type="ORF">A2886_01375</name>
</gene>
<feature type="binding site" evidence="4">
    <location>
        <position position="234"/>
    </location>
    <ligand>
        <name>D-glyceraldehyde 3-phosphate</name>
        <dbReference type="ChEBI" id="CHEBI:59776"/>
    </ligand>
</feature>
<dbReference type="FunFam" id="3.30.360.10:FF:000002">
    <property type="entry name" value="Glyceraldehyde-3-phosphate dehydrogenase"/>
    <property type="match status" value="1"/>
</dbReference>
<sequence>MPIKVAINGFGRIGRAAFRIIDQRSDCEVVALNDLGSIENMAYLLKYDTPYGRYEKEVSSDSSSLIVGGKKIPVFAEKDPAKLPWKDLSVDVVLECTGVFVKDGSAKVHLEAGARKVVVSAPTKGENDDIQTFMLGVNHESYLGQNVISNASCTTNCISPVVSVLHSKFKILKSVMTTVHSYTASQSIVDSPNKDFREGRAAAQNIIPTSTGAAISTTKAIPELQGIFDGISIRVPTVVGSLSDITCLVGKKTTVEEVNNAFIEAAKNPFYKGVLEVSNDPLVSSDIIGNPHSAIIDLSFTRVVDGDLVKVLAWYDNEWGYANRLVEMALLTVA</sequence>
<feature type="binding site" evidence="5">
    <location>
        <position position="120"/>
    </location>
    <ligand>
        <name>NAD(+)</name>
        <dbReference type="ChEBI" id="CHEBI:57540"/>
    </ligand>
</feature>
<evidence type="ECO:0000256" key="3">
    <source>
        <dbReference type="PIRSR" id="PIRSR000149-1"/>
    </source>
</evidence>
<feature type="binding site" evidence="5">
    <location>
        <begin position="12"/>
        <end position="13"/>
    </location>
    <ligand>
        <name>NAD(+)</name>
        <dbReference type="ChEBI" id="CHEBI:57540"/>
    </ligand>
</feature>
<evidence type="ECO:0000256" key="6">
    <source>
        <dbReference type="PIRSR" id="PIRSR000149-4"/>
    </source>
</evidence>
<dbReference type="EMBL" id="MEVA01000001">
    <property type="protein sequence ID" value="OGC47891.1"/>
    <property type="molecule type" value="Genomic_DNA"/>
</dbReference>
<dbReference type="SUPFAM" id="SSF55347">
    <property type="entry name" value="Glyceraldehyde-3-phosphate dehydrogenase-like, C-terminal domain"/>
    <property type="match status" value="1"/>
</dbReference>